<evidence type="ECO:0000313" key="2">
    <source>
        <dbReference type="Proteomes" id="UP000478052"/>
    </source>
</evidence>
<proteinExistence type="predicted"/>
<reference evidence="1 2" key="1">
    <citation type="submission" date="2019-08" db="EMBL/GenBank/DDBJ databases">
        <title>Whole genome of Aphis craccivora.</title>
        <authorList>
            <person name="Voronova N.V."/>
            <person name="Shulinski R.S."/>
            <person name="Bandarenka Y.V."/>
            <person name="Zhorov D.G."/>
            <person name="Warner D."/>
        </authorList>
    </citation>
    <scope>NUCLEOTIDE SEQUENCE [LARGE SCALE GENOMIC DNA]</scope>
    <source>
        <strain evidence="1">180601</strain>
        <tissue evidence="1">Whole Body</tissue>
    </source>
</reference>
<comment type="caution">
    <text evidence="1">The sequence shown here is derived from an EMBL/GenBank/DDBJ whole genome shotgun (WGS) entry which is preliminary data.</text>
</comment>
<dbReference type="Proteomes" id="UP000478052">
    <property type="component" value="Unassembled WGS sequence"/>
</dbReference>
<feature type="non-terminal residue" evidence="1">
    <location>
        <position position="56"/>
    </location>
</feature>
<sequence>MFSCTVTKKKHTHNIVKSTHSSLLSESKILHNKTNLIKIKFYKSLIGTTGIIFVYY</sequence>
<keyword evidence="2" id="KW-1185">Reference proteome</keyword>
<name>A0A6G0YTD1_APHCR</name>
<dbReference type="EMBL" id="VUJU01002539">
    <property type="protein sequence ID" value="KAF0760923.1"/>
    <property type="molecule type" value="Genomic_DNA"/>
</dbReference>
<dbReference type="AlphaFoldDB" id="A0A6G0YTD1"/>
<evidence type="ECO:0000313" key="1">
    <source>
        <dbReference type="EMBL" id="KAF0760923.1"/>
    </source>
</evidence>
<gene>
    <name evidence="1" type="ORF">FWK35_00008579</name>
</gene>
<organism evidence="1 2">
    <name type="scientific">Aphis craccivora</name>
    <name type="common">Cowpea aphid</name>
    <dbReference type="NCBI Taxonomy" id="307492"/>
    <lineage>
        <taxon>Eukaryota</taxon>
        <taxon>Metazoa</taxon>
        <taxon>Ecdysozoa</taxon>
        <taxon>Arthropoda</taxon>
        <taxon>Hexapoda</taxon>
        <taxon>Insecta</taxon>
        <taxon>Pterygota</taxon>
        <taxon>Neoptera</taxon>
        <taxon>Paraneoptera</taxon>
        <taxon>Hemiptera</taxon>
        <taxon>Sternorrhyncha</taxon>
        <taxon>Aphidomorpha</taxon>
        <taxon>Aphidoidea</taxon>
        <taxon>Aphididae</taxon>
        <taxon>Aphidini</taxon>
        <taxon>Aphis</taxon>
        <taxon>Aphis</taxon>
    </lineage>
</organism>
<accession>A0A6G0YTD1</accession>
<protein>
    <submittedName>
        <fullName evidence="1">Uncharacterized protein</fullName>
    </submittedName>
</protein>